<proteinExistence type="predicted"/>
<dbReference type="Proteomes" id="UP001159363">
    <property type="component" value="Chromosome 5"/>
</dbReference>
<feature type="compositionally biased region" description="Acidic residues" evidence="1">
    <location>
        <begin position="39"/>
        <end position="59"/>
    </location>
</feature>
<keyword evidence="3" id="KW-1185">Reference proteome</keyword>
<evidence type="ECO:0008006" key="4">
    <source>
        <dbReference type="Google" id="ProtNLM"/>
    </source>
</evidence>
<gene>
    <name evidence="2" type="ORF">PR048_017365</name>
</gene>
<evidence type="ECO:0000313" key="3">
    <source>
        <dbReference type="Proteomes" id="UP001159363"/>
    </source>
</evidence>
<sequence length="213" mass="23946">MPAPCFYAFRRGEGGSATIAAMGAFLECEKGGRVLPELEDSESDDDILSGDNLSDDPDYGEAVSSQCSDKLEEDEPNFMTKNVAGQWWDVDCQKNVDFIISYSVPQELEEMLIEASPREVFETFIDCEIERDPTGAVPMNVVLQLSGKLLDKGRTVVTDNYYSRIEEIVVLKWKDKCDVLMISTTHSAELVEINHKKWTKSEETENDSGLQPW</sequence>
<evidence type="ECO:0000313" key="2">
    <source>
        <dbReference type="EMBL" id="KAJ8880892.1"/>
    </source>
</evidence>
<accession>A0ABQ9H9B3</accession>
<name>A0ABQ9H9B3_9NEOP</name>
<comment type="caution">
    <text evidence="2">The sequence shown here is derived from an EMBL/GenBank/DDBJ whole genome shotgun (WGS) entry which is preliminary data.</text>
</comment>
<protein>
    <recommendedName>
        <fullName evidence="4">PiggyBac transposable element-derived protein domain-containing protein</fullName>
    </recommendedName>
</protein>
<reference evidence="2 3" key="1">
    <citation type="submission" date="2023-02" db="EMBL/GenBank/DDBJ databases">
        <title>LHISI_Scaffold_Assembly.</title>
        <authorList>
            <person name="Stuart O.P."/>
            <person name="Cleave R."/>
            <person name="Magrath M.J.L."/>
            <person name="Mikheyev A.S."/>
        </authorList>
    </citation>
    <scope>NUCLEOTIDE SEQUENCE [LARGE SCALE GENOMIC DNA]</scope>
    <source>
        <strain evidence="2">Daus_M_001</strain>
        <tissue evidence="2">Leg muscle</tissue>
    </source>
</reference>
<organism evidence="2 3">
    <name type="scientific">Dryococelus australis</name>
    <dbReference type="NCBI Taxonomy" id="614101"/>
    <lineage>
        <taxon>Eukaryota</taxon>
        <taxon>Metazoa</taxon>
        <taxon>Ecdysozoa</taxon>
        <taxon>Arthropoda</taxon>
        <taxon>Hexapoda</taxon>
        <taxon>Insecta</taxon>
        <taxon>Pterygota</taxon>
        <taxon>Neoptera</taxon>
        <taxon>Polyneoptera</taxon>
        <taxon>Phasmatodea</taxon>
        <taxon>Verophasmatodea</taxon>
        <taxon>Anareolatae</taxon>
        <taxon>Phasmatidae</taxon>
        <taxon>Eurycanthinae</taxon>
        <taxon>Dryococelus</taxon>
    </lineage>
</organism>
<evidence type="ECO:0000256" key="1">
    <source>
        <dbReference type="SAM" id="MobiDB-lite"/>
    </source>
</evidence>
<feature type="region of interest" description="Disordered" evidence="1">
    <location>
        <begin position="39"/>
        <end position="63"/>
    </location>
</feature>
<dbReference type="EMBL" id="JARBHB010000006">
    <property type="protein sequence ID" value="KAJ8880892.1"/>
    <property type="molecule type" value="Genomic_DNA"/>
</dbReference>